<comment type="cofactor">
    <cofactor evidence="1">
        <name>FAD</name>
        <dbReference type="ChEBI" id="CHEBI:57692"/>
    </cofactor>
</comment>
<keyword evidence="5" id="KW-0676">Redox-active center</keyword>
<keyword evidence="4" id="KW-0560">Oxidoreductase</keyword>
<name>A0A1M7G8U9_9BACL</name>
<evidence type="ECO:0000256" key="2">
    <source>
        <dbReference type="ARBA" id="ARBA00022630"/>
    </source>
</evidence>
<dbReference type="SUPFAM" id="SSF51905">
    <property type="entry name" value="FAD/NAD(P)-binding domain"/>
    <property type="match status" value="1"/>
</dbReference>
<dbReference type="PRINTS" id="PR00368">
    <property type="entry name" value="FADPNR"/>
</dbReference>
<evidence type="ECO:0000256" key="4">
    <source>
        <dbReference type="ARBA" id="ARBA00023002"/>
    </source>
</evidence>
<keyword evidence="8" id="KW-1185">Reference proteome</keyword>
<evidence type="ECO:0000256" key="5">
    <source>
        <dbReference type="ARBA" id="ARBA00023284"/>
    </source>
</evidence>
<proteinExistence type="predicted"/>
<accession>A0A1M7G8U9</accession>
<keyword evidence="2" id="KW-0285">Flavoprotein</keyword>
<evidence type="ECO:0000256" key="1">
    <source>
        <dbReference type="ARBA" id="ARBA00001974"/>
    </source>
</evidence>
<dbReference type="GO" id="GO:0016491">
    <property type="term" value="F:oxidoreductase activity"/>
    <property type="evidence" value="ECO:0007669"/>
    <property type="project" value="UniProtKB-KW"/>
</dbReference>
<dbReference type="PANTHER" id="PTHR43429:SF1">
    <property type="entry name" value="NAD(P)H SULFUR OXIDOREDUCTASE (COA-DEPENDENT)"/>
    <property type="match status" value="1"/>
</dbReference>
<gene>
    <name evidence="7" type="ORF">SAMN02745189_01616</name>
</gene>
<dbReference type="InterPro" id="IPR016156">
    <property type="entry name" value="FAD/NAD-linked_Rdtase_dimer_sf"/>
</dbReference>
<dbReference type="PANTHER" id="PTHR43429">
    <property type="entry name" value="PYRIDINE NUCLEOTIDE-DISULFIDE OXIDOREDUCTASE DOMAIN-CONTAINING"/>
    <property type="match status" value="1"/>
</dbReference>
<dbReference type="PRINTS" id="PR00411">
    <property type="entry name" value="PNDRDTASEI"/>
</dbReference>
<dbReference type="AlphaFoldDB" id="A0A1M7G8U9"/>
<reference evidence="7 8" key="1">
    <citation type="submission" date="2016-11" db="EMBL/GenBank/DDBJ databases">
        <authorList>
            <person name="Jaros S."/>
            <person name="Januszkiewicz K."/>
            <person name="Wedrychowicz H."/>
        </authorList>
    </citation>
    <scope>NUCLEOTIDE SEQUENCE [LARGE SCALE GENOMIC DNA]</scope>
    <source>
        <strain evidence="7 8">DSM 16010</strain>
    </source>
</reference>
<dbReference type="InterPro" id="IPR050260">
    <property type="entry name" value="FAD-bd_OxRdtase"/>
</dbReference>
<organism evidence="7 8">
    <name type="scientific">Lacicoccus alkaliphilus DSM 16010</name>
    <dbReference type="NCBI Taxonomy" id="1123231"/>
    <lineage>
        <taxon>Bacteria</taxon>
        <taxon>Bacillati</taxon>
        <taxon>Bacillota</taxon>
        <taxon>Bacilli</taxon>
        <taxon>Bacillales</taxon>
        <taxon>Salinicoccaceae</taxon>
        <taxon>Lacicoccus</taxon>
    </lineage>
</organism>
<evidence type="ECO:0000256" key="3">
    <source>
        <dbReference type="ARBA" id="ARBA00022827"/>
    </source>
</evidence>
<dbReference type="Pfam" id="PF07992">
    <property type="entry name" value="Pyr_redox_2"/>
    <property type="match status" value="1"/>
</dbReference>
<dbReference type="OrthoDB" id="9802028at2"/>
<sequence length="448" mass="49249">MMKVVVVGGVAGGATAASQLRRLEPDCDITIFEKGRDISFANCGLPYHIGGEVAERGQLIAATPETFGKKDVRVHTDHEVIGVHPGGHRLTVKNLETGEVFEESYDRLILSPGGRPRIIPALEGVTAVHVLHTLEDMDRIMKFIDDEDIKEAVVVGSGFIGMEVTENLRMRDIDVTLVHRNENLYGHVEAEMVAPLLQTLEDQGVNLKLNAEISRVEDGCAHLTNNEKIPAPMIIQGIGLTPNTGFLRGSGVRVTDDGLIPVNEYGQTNVDNVYALGDVMETKYLHVPDVAANIKLAWPAHRMAYTIANHIHGAYDIKFEGLLGTNIMRFFDHEIGSIGLEQKDVRGIDHFVIDHQQNFKAGYMEGASKIRIKMYVGHDGTILRAALISKSGVDKRLDTLAAHIRTGGKAQDLINIEVAYSPPFSSPKSFLNMVGYKAVEEMKKRGLY</sequence>
<dbReference type="InterPro" id="IPR023753">
    <property type="entry name" value="FAD/NAD-binding_dom"/>
</dbReference>
<evidence type="ECO:0000313" key="7">
    <source>
        <dbReference type="EMBL" id="SHM12713.1"/>
    </source>
</evidence>
<evidence type="ECO:0000313" key="8">
    <source>
        <dbReference type="Proteomes" id="UP000184206"/>
    </source>
</evidence>
<dbReference type="NCBIfam" id="NF010037">
    <property type="entry name" value="PRK13512.1"/>
    <property type="match status" value="1"/>
</dbReference>
<feature type="domain" description="FAD/NAD(P)-binding" evidence="6">
    <location>
        <begin position="2"/>
        <end position="291"/>
    </location>
</feature>
<dbReference type="STRING" id="1123231.SAMN02745189_01616"/>
<dbReference type="Gene3D" id="3.50.50.60">
    <property type="entry name" value="FAD/NAD(P)-binding domain"/>
    <property type="match status" value="2"/>
</dbReference>
<dbReference type="EMBL" id="FRCF01000005">
    <property type="protein sequence ID" value="SHM12713.1"/>
    <property type="molecule type" value="Genomic_DNA"/>
</dbReference>
<dbReference type="InterPro" id="IPR036188">
    <property type="entry name" value="FAD/NAD-bd_sf"/>
</dbReference>
<evidence type="ECO:0000259" key="6">
    <source>
        <dbReference type="Pfam" id="PF07992"/>
    </source>
</evidence>
<dbReference type="SUPFAM" id="SSF55424">
    <property type="entry name" value="FAD/NAD-linked reductases, dimerisation (C-terminal) domain"/>
    <property type="match status" value="1"/>
</dbReference>
<protein>
    <submittedName>
        <fullName evidence="7">CoA-disulfide reductase</fullName>
    </submittedName>
</protein>
<keyword evidence="3" id="KW-0274">FAD</keyword>
<dbReference type="RefSeq" id="WP_072710061.1">
    <property type="nucleotide sequence ID" value="NZ_FRCF01000005.1"/>
</dbReference>
<dbReference type="Proteomes" id="UP000184206">
    <property type="component" value="Unassembled WGS sequence"/>
</dbReference>